<sequence>MINLQSSNLTVKNFESQCLAPKKSCVIIDSGVFKIAAGYEDGKLPSVAFRSIVAKMKREKSKEAEVLVGEEIPSLEAARAYLKLPFEKNVIVNGDAYETVLMFACNHLGLDSSLPLTNSLVIMEPLCNPPGSREISLEVIFNSMNFSSVTFGVDAAFSYYYHQRGKSLDDALIISLGHTTCHVIPFLGGRMDISHAKRLSIGGYNLAAHLQRVMQLKYPMHSSLFSYARSEELMYDHCYVSTSFLDELRLWMNPEYYKENVKRIEGGQPVQAPPPPGANEALREKRKALGKKLAQMQRRKREQRLAGDATLHVELLSLKESLSQYEDEDEIQMALERHGFTSVQSLTLAIKKLGESVEKESLKLEEAKSATTQDSAASKLLGLPEGESIESWISRLQGEKEELIGRRSSRRQKRAAMAKRRTAAGQERMRIISQLAAKQREKEQDDFGARDEDWDVYKAISTEGGSDSEAENERIAAIDVILTHHGALETQEEIDQSIHFGNERIRIPEILFQPSIAGLDQMGIIELANFVISRYNESIQLRLAENIFITGGLSAFTGLKERVETDLRALRPFKSRINVSVSEDPLFGAWKGAKHWYQKESDPSHFIKKEDYIAGKVLGKPFCASNNI</sequence>
<dbReference type="FunFam" id="3.30.420.40:FF:000048">
    <property type="entry name" value="ARP5 actin-related protein 5 homolog"/>
    <property type="match status" value="1"/>
</dbReference>
<dbReference type="Proteomes" id="UP001187531">
    <property type="component" value="Unassembled WGS sequence"/>
</dbReference>
<dbReference type="GO" id="GO:0005634">
    <property type="term" value="C:nucleus"/>
    <property type="evidence" value="ECO:0007669"/>
    <property type="project" value="UniProtKB-SubCell"/>
</dbReference>
<dbReference type="InterPro" id="IPR004000">
    <property type="entry name" value="Actin"/>
</dbReference>
<dbReference type="PANTHER" id="PTHR11937">
    <property type="entry name" value="ACTIN"/>
    <property type="match status" value="1"/>
</dbReference>
<keyword evidence="2" id="KW-0539">Nucleus</keyword>
<dbReference type="SMART" id="SM00268">
    <property type="entry name" value="ACTIN"/>
    <property type="match status" value="1"/>
</dbReference>
<dbReference type="InterPro" id="IPR043129">
    <property type="entry name" value="ATPase_NBD"/>
</dbReference>
<dbReference type="Pfam" id="PF00022">
    <property type="entry name" value="Actin"/>
    <property type="match status" value="2"/>
</dbReference>
<dbReference type="Gene3D" id="3.90.640.10">
    <property type="entry name" value="Actin, Chain A, domain 4"/>
    <property type="match status" value="2"/>
</dbReference>
<proteinExistence type="inferred from homology"/>
<comment type="similarity">
    <text evidence="3">Belongs to the actin family.</text>
</comment>
<dbReference type="Gene3D" id="2.30.36.70">
    <property type="entry name" value="Actin, Chain A, domain 2"/>
    <property type="match status" value="1"/>
</dbReference>
<evidence type="ECO:0000313" key="5">
    <source>
        <dbReference type="Proteomes" id="UP001187531"/>
    </source>
</evidence>
<reference evidence="4" key="1">
    <citation type="submission" date="2023-07" db="EMBL/GenBank/DDBJ databases">
        <title>Chromosome-level genome assembly of Artemia franciscana.</title>
        <authorList>
            <person name="Jo E."/>
        </authorList>
    </citation>
    <scope>NUCLEOTIDE SEQUENCE</scope>
    <source>
        <tissue evidence="4">Whole body</tissue>
    </source>
</reference>
<protein>
    <recommendedName>
        <fullName evidence="6">Actin-related protein 5</fullName>
    </recommendedName>
</protein>
<evidence type="ECO:0000256" key="2">
    <source>
        <dbReference type="ARBA" id="ARBA00023242"/>
    </source>
</evidence>
<comment type="caution">
    <text evidence="4">The sequence shown here is derived from an EMBL/GenBank/DDBJ whole genome shotgun (WGS) entry which is preliminary data.</text>
</comment>
<evidence type="ECO:0000256" key="1">
    <source>
        <dbReference type="ARBA" id="ARBA00004123"/>
    </source>
</evidence>
<dbReference type="AlphaFoldDB" id="A0AA88HGA6"/>
<dbReference type="Gene3D" id="3.30.420.40">
    <property type="match status" value="4"/>
</dbReference>
<gene>
    <name evidence="4" type="ORF">QYM36_012109</name>
</gene>
<keyword evidence="5" id="KW-1185">Reference proteome</keyword>
<organism evidence="4 5">
    <name type="scientific">Artemia franciscana</name>
    <name type="common">Brine shrimp</name>
    <name type="synonym">Artemia sanfranciscana</name>
    <dbReference type="NCBI Taxonomy" id="6661"/>
    <lineage>
        <taxon>Eukaryota</taxon>
        <taxon>Metazoa</taxon>
        <taxon>Ecdysozoa</taxon>
        <taxon>Arthropoda</taxon>
        <taxon>Crustacea</taxon>
        <taxon>Branchiopoda</taxon>
        <taxon>Anostraca</taxon>
        <taxon>Artemiidae</taxon>
        <taxon>Artemia</taxon>
    </lineage>
</organism>
<name>A0AA88HGA6_ARTSF</name>
<dbReference type="EMBL" id="JAVRJZ010000016">
    <property type="protein sequence ID" value="KAK2710813.1"/>
    <property type="molecule type" value="Genomic_DNA"/>
</dbReference>
<comment type="subcellular location">
    <subcellularLocation>
        <location evidence="1">Nucleus</location>
    </subcellularLocation>
</comment>
<evidence type="ECO:0000313" key="4">
    <source>
        <dbReference type="EMBL" id="KAK2710813.1"/>
    </source>
</evidence>
<accession>A0AA88HGA6</accession>
<evidence type="ECO:0008006" key="6">
    <source>
        <dbReference type="Google" id="ProtNLM"/>
    </source>
</evidence>
<dbReference type="SUPFAM" id="SSF53067">
    <property type="entry name" value="Actin-like ATPase domain"/>
    <property type="match status" value="2"/>
</dbReference>
<evidence type="ECO:0000256" key="3">
    <source>
        <dbReference type="RuleBase" id="RU000487"/>
    </source>
</evidence>